<proteinExistence type="predicted"/>
<keyword evidence="2" id="KW-1185">Reference proteome</keyword>
<accession>A0AAI9TXU6</accession>
<evidence type="ECO:0000313" key="1">
    <source>
        <dbReference type="EMBL" id="KAK1447958.1"/>
    </source>
</evidence>
<dbReference type="Proteomes" id="UP001239213">
    <property type="component" value="Unassembled WGS sequence"/>
</dbReference>
<gene>
    <name evidence="1" type="ORF">CCUS01_12033</name>
</gene>
<comment type="caution">
    <text evidence="1">The sequence shown here is derived from an EMBL/GenBank/DDBJ whole genome shotgun (WGS) entry which is preliminary data.</text>
</comment>
<sequence>MVLGKLRRRYVPGYHEPSLPTLPYNAWAKHHASCTETCSHFAAPAAASPTGTLSPPLHPTVTRLSLLREGLLAACHGAIGHGLCRRPTLGGMGGRAAWCAGSKIGVSVPIGRPHLPCEKNRETLRSN</sequence>
<dbReference type="AlphaFoldDB" id="A0AAI9TXU6"/>
<evidence type="ECO:0000313" key="2">
    <source>
        <dbReference type="Proteomes" id="UP001239213"/>
    </source>
</evidence>
<name>A0AAI9TXU6_9PEZI</name>
<reference evidence="1" key="1">
    <citation type="submission" date="2016-11" db="EMBL/GenBank/DDBJ databases">
        <title>The genome sequence of Colletotrichum cuscutae.</title>
        <authorList>
            <person name="Baroncelli R."/>
        </authorList>
    </citation>
    <scope>NUCLEOTIDE SEQUENCE</scope>
    <source>
        <strain evidence="1">IMI 304802</strain>
    </source>
</reference>
<protein>
    <submittedName>
        <fullName evidence="1">Uncharacterized protein</fullName>
    </submittedName>
</protein>
<organism evidence="1 2">
    <name type="scientific">Colletotrichum cuscutae</name>
    <dbReference type="NCBI Taxonomy" id="1209917"/>
    <lineage>
        <taxon>Eukaryota</taxon>
        <taxon>Fungi</taxon>
        <taxon>Dikarya</taxon>
        <taxon>Ascomycota</taxon>
        <taxon>Pezizomycotina</taxon>
        <taxon>Sordariomycetes</taxon>
        <taxon>Hypocreomycetidae</taxon>
        <taxon>Glomerellales</taxon>
        <taxon>Glomerellaceae</taxon>
        <taxon>Colletotrichum</taxon>
        <taxon>Colletotrichum acutatum species complex</taxon>
    </lineage>
</organism>
<dbReference type="EMBL" id="MPDP01000313">
    <property type="protein sequence ID" value="KAK1447958.1"/>
    <property type="molecule type" value="Genomic_DNA"/>
</dbReference>